<evidence type="ECO:0000256" key="7">
    <source>
        <dbReference type="RuleBase" id="RU003792"/>
    </source>
</evidence>
<dbReference type="Proteomes" id="UP000308528">
    <property type="component" value="Unassembled WGS sequence"/>
</dbReference>
<dbReference type="InterPro" id="IPR001406">
    <property type="entry name" value="PsdUridine_synth_TruA"/>
</dbReference>
<evidence type="ECO:0000256" key="2">
    <source>
        <dbReference type="ARBA" id="ARBA00022694"/>
    </source>
</evidence>
<evidence type="ECO:0000256" key="5">
    <source>
        <dbReference type="PIRSR" id="PIRSR001430-1"/>
    </source>
</evidence>
<reference evidence="9 10" key="1">
    <citation type="submission" date="2019-04" db="EMBL/GenBank/DDBJ databases">
        <title>Lewinella litorea sp. nov., isolated from a marine sand.</title>
        <authorList>
            <person name="Yoon J.-H."/>
        </authorList>
    </citation>
    <scope>NUCLEOTIDE SEQUENCE [LARGE SCALE GENOMIC DNA]</scope>
    <source>
        <strain evidence="9 10">HSMS-39</strain>
    </source>
</reference>
<comment type="similarity">
    <text evidence="1 4 7">Belongs to the tRNA pseudouridine synthase TruA family.</text>
</comment>
<dbReference type="SUPFAM" id="SSF55120">
    <property type="entry name" value="Pseudouridine synthase"/>
    <property type="match status" value="1"/>
</dbReference>
<dbReference type="CDD" id="cd02570">
    <property type="entry name" value="PseudoU_synth_EcTruA"/>
    <property type="match status" value="1"/>
</dbReference>
<comment type="caution">
    <text evidence="9">The sequence shown here is derived from an EMBL/GenBank/DDBJ whole genome shotgun (WGS) entry which is preliminary data.</text>
</comment>
<dbReference type="PIRSF" id="PIRSF001430">
    <property type="entry name" value="tRNA_psdUrid_synth"/>
    <property type="match status" value="1"/>
</dbReference>
<dbReference type="GO" id="GO:0031119">
    <property type="term" value="P:tRNA pseudouridine synthesis"/>
    <property type="evidence" value="ECO:0007669"/>
    <property type="project" value="UniProtKB-UniRule"/>
</dbReference>
<comment type="subunit">
    <text evidence="4">Homodimer.</text>
</comment>
<feature type="active site" description="Nucleophile" evidence="4 5">
    <location>
        <position position="54"/>
    </location>
</feature>
<dbReference type="NCBIfam" id="TIGR00071">
    <property type="entry name" value="hisT_truA"/>
    <property type="match status" value="1"/>
</dbReference>
<dbReference type="Pfam" id="PF01416">
    <property type="entry name" value="PseudoU_synth_1"/>
    <property type="match status" value="1"/>
</dbReference>
<dbReference type="GO" id="GO:0160147">
    <property type="term" value="F:tRNA pseudouridine(38-40) synthase activity"/>
    <property type="evidence" value="ECO:0007669"/>
    <property type="project" value="UniProtKB-EC"/>
</dbReference>
<keyword evidence="3 4" id="KW-0413">Isomerase</keyword>
<dbReference type="GO" id="GO:0003723">
    <property type="term" value="F:RNA binding"/>
    <property type="evidence" value="ECO:0007669"/>
    <property type="project" value="InterPro"/>
</dbReference>
<dbReference type="EMBL" id="SRSF01000003">
    <property type="protein sequence ID" value="THH39851.1"/>
    <property type="molecule type" value="Genomic_DNA"/>
</dbReference>
<evidence type="ECO:0000313" key="10">
    <source>
        <dbReference type="Proteomes" id="UP000308528"/>
    </source>
</evidence>
<dbReference type="AlphaFoldDB" id="A0A4S4NN90"/>
<feature type="domain" description="Pseudouridine synthase I TruA alpha/beta" evidence="8">
    <location>
        <begin position="154"/>
        <end position="245"/>
    </location>
</feature>
<evidence type="ECO:0000313" key="9">
    <source>
        <dbReference type="EMBL" id="THH39851.1"/>
    </source>
</evidence>
<dbReference type="Gene3D" id="3.30.70.580">
    <property type="entry name" value="Pseudouridine synthase I, catalytic domain, N-terminal subdomain"/>
    <property type="match status" value="1"/>
</dbReference>
<evidence type="ECO:0000259" key="8">
    <source>
        <dbReference type="Pfam" id="PF01416"/>
    </source>
</evidence>
<gene>
    <name evidence="4 9" type="primary">truA</name>
    <name evidence="9" type="ORF">E4021_09580</name>
</gene>
<keyword evidence="10" id="KW-1185">Reference proteome</keyword>
<comment type="catalytic activity">
    <reaction evidence="4 7">
        <text>uridine(38/39/40) in tRNA = pseudouridine(38/39/40) in tRNA</text>
        <dbReference type="Rhea" id="RHEA:22376"/>
        <dbReference type="Rhea" id="RHEA-COMP:10085"/>
        <dbReference type="Rhea" id="RHEA-COMP:10087"/>
        <dbReference type="ChEBI" id="CHEBI:65314"/>
        <dbReference type="ChEBI" id="CHEBI:65315"/>
        <dbReference type="EC" id="5.4.99.12"/>
    </reaction>
</comment>
<comment type="caution">
    <text evidence="4">Lacks conserved residue(s) required for the propagation of feature annotation.</text>
</comment>
<name>A0A4S4NN90_9BACT</name>
<dbReference type="InterPro" id="IPR020095">
    <property type="entry name" value="PsdUridine_synth_TruA_C"/>
</dbReference>
<keyword evidence="2 4" id="KW-0819">tRNA processing</keyword>
<sequence length="255" mass="28782">MSTRRYLLELAYCGTDYAGWQRQPNALSVEETIDTALSTMLGTPIKLVGCGRTDAGVHAEDYAAHFDFEGELPPRLLGRLNRYLPADIALRALHHVPESLHARFSATGRSYIYRMSLEKDPFRPNTVAWVPALGALDHRKMEEAAALLLEYSAFAPFCKTNSDAYTMNCALTESRWEFGERSLTYHISANRFLRGMVRLIVGMCLRVAEGKLSLDEVRVALDRQQRLPRPWSAPAAGLYLSRVIYLDRTSWRGVP</sequence>
<dbReference type="PANTHER" id="PTHR11142:SF0">
    <property type="entry name" value="TRNA PSEUDOURIDINE SYNTHASE-LIKE 1"/>
    <property type="match status" value="1"/>
</dbReference>
<feature type="binding site" evidence="4 6">
    <location>
        <position position="111"/>
    </location>
    <ligand>
        <name>substrate</name>
    </ligand>
</feature>
<dbReference type="OrthoDB" id="9811823at2"/>
<evidence type="ECO:0000256" key="6">
    <source>
        <dbReference type="PIRSR" id="PIRSR001430-2"/>
    </source>
</evidence>
<dbReference type="EC" id="5.4.99.12" evidence="4"/>
<dbReference type="FunFam" id="3.30.70.580:FF:000001">
    <property type="entry name" value="tRNA pseudouridine synthase A"/>
    <property type="match status" value="1"/>
</dbReference>
<evidence type="ECO:0000256" key="1">
    <source>
        <dbReference type="ARBA" id="ARBA00009375"/>
    </source>
</evidence>
<dbReference type="RefSeq" id="WP_136458791.1">
    <property type="nucleotide sequence ID" value="NZ_SRSF01000003.1"/>
</dbReference>
<dbReference type="InterPro" id="IPR020097">
    <property type="entry name" value="PsdUridine_synth_TruA_a/b_dom"/>
</dbReference>
<dbReference type="PANTHER" id="PTHR11142">
    <property type="entry name" value="PSEUDOURIDYLATE SYNTHASE"/>
    <property type="match status" value="1"/>
</dbReference>
<dbReference type="InterPro" id="IPR020103">
    <property type="entry name" value="PsdUridine_synth_cat_dom_sf"/>
</dbReference>
<proteinExistence type="inferred from homology"/>
<accession>A0A4S4NN90</accession>
<evidence type="ECO:0000256" key="3">
    <source>
        <dbReference type="ARBA" id="ARBA00023235"/>
    </source>
</evidence>
<dbReference type="HAMAP" id="MF_00171">
    <property type="entry name" value="TruA"/>
    <property type="match status" value="1"/>
</dbReference>
<organism evidence="9 10">
    <name type="scientific">Neolewinella litorea</name>
    <dbReference type="NCBI Taxonomy" id="2562452"/>
    <lineage>
        <taxon>Bacteria</taxon>
        <taxon>Pseudomonadati</taxon>
        <taxon>Bacteroidota</taxon>
        <taxon>Saprospiria</taxon>
        <taxon>Saprospirales</taxon>
        <taxon>Lewinellaceae</taxon>
        <taxon>Neolewinella</taxon>
    </lineage>
</organism>
<dbReference type="InterPro" id="IPR020094">
    <property type="entry name" value="TruA/RsuA/RluB/E/F_N"/>
</dbReference>
<comment type="function">
    <text evidence="4">Formation of pseudouridine at positions 38, 39 and 40 in the anticodon stem and loop of transfer RNAs.</text>
</comment>
<dbReference type="Gene3D" id="3.30.70.660">
    <property type="entry name" value="Pseudouridine synthase I, catalytic domain, C-terminal subdomain"/>
    <property type="match status" value="1"/>
</dbReference>
<evidence type="ECO:0000256" key="4">
    <source>
        <dbReference type="HAMAP-Rule" id="MF_00171"/>
    </source>
</evidence>
<protein>
    <recommendedName>
        <fullName evidence="4">tRNA pseudouridine synthase A</fullName>
        <ecNumber evidence="4">5.4.99.12</ecNumber>
    </recommendedName>
    <alternativeName>
        <fullName evidence="4">tRNA pseudouridine(38-40) synthase</fullName>
    </alternativeName>
    <alternativeName>
        <fullName evidence="4">tRNA pseudouridylate synthase I</fullName>
    </alternativeName>
    <alternativeName>
        <fullName evidence="4">tRNA-uridine isomerase I</fullName>
    </alternativeName>
</protein>